<dbReference type="Pfam" id="PF25957">
    <property type="entry name" value="DUF7994"/>
    <property type="match status" value="1"/>
</dbReference>
<proteinExistence type="predicted"/>
<keyword evidence="1" id="KW-1133">Transmembrane helix</keyword>
<accession>A0A8T8E4W2</accession>
<sequence length="129" mass="13720">MNRRWFAVLGAGFLIVPVSIIVALGTVPTKNAIVTAGFVLVPLSGILSVLGGLDVSRGNFEWYQFVGLSNAMFGFWFVAYAISSILADPSEFSSVFSLATVGLGCLSLALIGIDWLIGAPHFDIETYEG</sequence>
<dbReference type="InterPro" id="IPR058307">
    <property type="entry name" value="DUF7994"/>
</dbReference>
<dbReference type="EMBL" id="CP069188">
    <property type="protein sequence ID" value="QRV16536.1"/>
    <property type="molecule type" value="Genomic_DNA"/>
</dbReference>
<dbReference type="OrthoDB" id="291686at2157"/>
<keyword evidence="1" id="KW-0812">Transmembrane</keyword>
<reference evidence="2 3" key="1">
    <citation type="submission" date="2021-01" db="EMBL/GenBank/DDBJ databases">
        <title>Genome Sequence and Methylation Pattern of Haloterrigena salifodinae BOL5-1, An Extremely Halophilic Archaeon from a Bolivian Salt Mine.</title>
        <authorList>
            <person name="DasSarma P."/>
            <person name="Anton B.P."/>
            <person name="DasSarma S.L."/>
            <person name="von Ehrenheim H.A.L."/>
            <person name="Martinez F.L."/>
            <person name="Guzman D."/>
            <person name="Roberts R.J."/>
            <person name="DasSarma S."/>
        </authorList>
    </citation>
    <scope>NUCLEOTIDE SEQUENCE [LARGE SCALE GENOMIC DNA]</scope>
    <source>
        <strain evidence="2 3">BOL5-1</strain>
    </source>
</reference>
<keyword evidence="3" id="KW-1185">Reference proteome</keyword>
<feature type="transmembrane region" description="Helical" evidence="1">
    <location>
        <begin position="65"/>
        <end position="86"/>
    </location>
</feature>
<evidence type="ECO:0000256" key="1">
    <source>
        <dbReference type="SAM" id="Phobius"/>
    </source>
</evidence>
<protein>
    <submittedName>
        <fullName evidence="2">Uncharacterized protein</fullName>
    </submittedName>
</protein>
<dbReference type="RefSeq" id="WP_204748787.1">
    <property type="nucleotide sequence ID" value="NZ_CP069188.1"/>
</dbReference>
<feature type="transmembrane region" description="Helical" evidence="1">
    <location>
        <begin position="33"/>
        <end position="53"/>
    </location>
</feature>
<feature type="transmembrane region" description="Helical" evidence="1">
    <location>
        <begin position="92"/>
        <end position="117"/>
    </location>
</feature>
<dbReference type="KEGG" id="hsal:JMJ58_06515"/>
<evidence type="ECO:0000313" key="3">
    <source>
        <dbReference type="Proteomes" id="UP000637819"/>
    </source>
</evidence>
<dbReference type="Proteomes" id="UP000637819">
    <property type="component" value="Chromosome"/>
</dbReference>
<organism evidence="2 3">
    <name type="scientific">Haloterrigena salifodinae</name>
    <dbReference type="NCBI Taxonomy" id="2675099"/>
    <lineage>
        <taxon>Archaea</taxon>
        <taxon>Methanobacteriati</taxon>
        <taxon>Methanobacteriota</taxon>
        <taxon>Stenosarchaea group</taxon>
        <taxon>Halobacteria</taxon>
        <taxon>Halobacteriales</taxon>
        <taxon>Natrialbaceae</taxon>
        <taxon>Haloterrigena</taxon>
    </lineage>
</organism>
<dbReference type="AlphaFoldDB" id="A0A8T8E4W2"/>
<name>A0A8T8E4W2_9EURY</name>
<evidence type="ECO:0000313" key="2">
    <source>
        <dbReference type="EMBL" id="QRV16536.1"/>
    </source>
</evidence>
<gene>
    <name evidence="2" type="ORF">JMJ58_06515</name>
</gene>
<keyword evidence="1" id="KW-0472">Membrane</keyword>
<dbReference type="GeneID" id="62874761"/>